<reference evidence="2 3" key="1">
    <citation type="journal article" date="2009" name="Nature">
        <title>The Sorghum bicolor genome and the diversification of grasses.</title>
        <authorList>
            <person name="Paterson A.H."/>
            <person name="Bowers J.E."/>
            <person name="Bruggmann R."/>
            <person name="Dubchak I."/>
            <person name="Grimwood J."/>
            <person name="Gundlach H."/>
            <person name="Haberer G."/>
            <person name="Hellsten U."/>
            <person name="Mitros T."/>
            <person name="Poliakov A."/>
            <person name="Schmutz J."/>
            <person name="Spannagl M."/>
            <person name="Tang H."/>
            <person name="Wang X."/>
            <person name="Wicker T."/>
            <person name="Bharti A.K."/>
            <person name="Chapman J."/>
            <person name="Feltus F.A."/>
            <person name="Gowik U."/>
            <person name="Grigoriev I.V."/>
            <person name="Lyons E."/>
            <person name="Maher C.A."/>
            <person name="Martis M."/>
            <person name="Narechania A."/>
            <person name="Otillar R.P."/>
            <person name="Penning B.W."/>
            <person name="Salamov A.A."/>
            <person name="Wang Y."/>
            <person name="Zhang L."/>
            <person name="Carpita N.C."/>
            <person name="Freeling M."/>
            <person name="Gingle A.R."/>
            <person name="Hash C.T."/>
            <person name="Keller B."/>
            <person name="Klein P."/>
            <person name="Kresovich S."/>
            <person name="McCann M.C."/>
            <person name="Ming R."/>
            <person name="Peterson D.G."/>
            <person name="Mehboob-ur-Rahman"/>
            <person name="Ware D."/>
            <person name="Westhoff P."/>
            <person name="Mayer K.F."/>
            <person name="Messing J."/>
            <person name="Rokhsar D.S."/>
        </authorList>
    </citation>
    <scope>NUCLEOTIDE SEQUENCE [LARGE SCALE GENOMIC DNA]</scope>
    <source>
        <strain evidence="3">cv. BTx623</strain>
    </source>
</reference>
<dbReference type="InParanoid" id="A0A1Z5RC58"/>
<dbReference type="ExpressionAtlas" id="A0A1Z5RC58">
    <property type="expression patterns" value="baseline"/>
</dbReference>
<dbReference type="AlphaFoldDB" id="A0A1Z5RC58"/>
<dbReference type="Gramene" id="OQU81332">
    <property type="protein sequence ID" value="OQU81332"/>
    <property type="gene ID" value="SORBI_3006G043101"/>
</dbReference>
<accession>A0A1Z5RC58</accession>
<feature type="compositionally biased region" description="Polar residues" evidence="1">
    <location>
        <begin position="28"/>
        <end position="41"/>
    </location>
</feature>
<evidence type="ECO:0000313" key="3">
    <source>
        <dbReference type="Proteomes" id="UP000000768"/>
    </source>
</evidence>
<evidence type="ECO:0000256" key="1">
    <source>
        <dbReference type="SAM" id="MobiDB-lite"/>
    </source>
</evidence>
<gene>
    <name evidence="2" type="ORF">SORBI_3006G043101</name>
</gene>
<proteinExistence type="predicted"/>
<name>A0A1Z5RC58_SORBI</name>
<feature type="compositionally biased region" description="Low complexity" evidence="1">
    <location>
        <begin position="16"/>
        <end position="27"/>
    </location>
</feature>
<dbReference type="Proteomes" id="UP000000768">
    <property type="component" value="Chromosome 6"/>
</dbReference>
<evidence type="ECO:0000313" key="2">
    <source>
        <dbReference type="EMBL" id="OQU81332.1"/>
    </source>
</evidence>
<dbReference type="EMBL" id="CM000765">
    <property type="protein sequence ID" value="OQU81332.1"/>
    <property type="molecule type" value="Genomic_DNA"/>
</dbReference>
<reference evidence="3" key="2">
    <citation type="journal article" date="2018" name="Plant J.">
        <title>The Sorghum bicolor reference genome: improved assembly, gene annotations, a transcriptome atlas, and signatures of genome organization.</title>
        <authorList>
            <person name="McCormick R.F."/>
            <person name="Truong S.K."/>
            <person name="Sreedasyam A."/>
            <person name="Jenkins J."/>
            <person name="Shu S."/>
            <person name="Sims D."/>
            <person name="Kennedy M."/>
            <person name="Amirebrahimi M."/>
            <person name="Weers B.D."/>
            <person name="McKinley B."/>
            <person name="Mattison A."/>
            <person name="Morishige D.T."/>
            <person name="Grimwood J."/>
            <person name="Schmutz J."/>
            <person name="Mullet J.E."/>
        </authorList>
    </citation>
    <scope>NUCLEOTIDE SEQUENCE [LARGE SCALE GENOMIC DNA]</scope>
    <source>
        <strain evidence="3">cv. BTx623</strain>
    </source>
</reference>
<sequence>MQIPHSIPPPHFTSDPSSSVPQQVVVQTGTAPAQINSQGETCDSLPNPEAPEPISQQELTHIVASNVGNVQVSPTLIPSQRIQDQERDGQTEQIAISPSPRPTTPHSSHLDRLLETPETSNFDKLVQAAPSAKLLEFDSKENIFFPVSGKLKRQRLQDGDDLSNSSLHRCPLIPQSCIDSLISPGGLRSTHLNSSPLQASSVGPLFDRTPPATVRGFDLNKRPHELSIDRNEVEVIVIEDSESPTTHTLPHRVALQGLINNPGRDMWIYKMILVSRIHKIPLFSDWVVFPPYINANLTGSEVIDQFKKNSPMNAKVMAALMALYMELDAQLYFNGASTLRRLFLPPAWADDCMTVISADEMIAKWASFFAPPYLYSNFSTYNLVIAPLLIGEQWLCFAFDMDTKHVSIFHPGRPLAAQRSFVGQWYFQVQKMLIGLSLPYGQHFQSRASPLVKWKIDYYRWNGRITGKWFHGFLVAVFALYLDGVAAETPDPSMNPEYSVKWTLCRLLLDRPMNPLRPEGWFGSSP</sequence>
<keyword evidence="3" id="KW-1185">Reference proteome</keyword>
<protein>
    <submittedName>
        <fullName evidence="2">Uncharacterized protein</fullName>
    </submittedName>
</protein>
<feature type="region of interest" description="Disordered" evidence="1">
    <location>
        <begin position="83"/>
        <end position="111"/>
    </location>
</feature>
<feature type="compositionally biased region" description="Pro residues" evidence="1">
    <location>
        <begin position="1"/>
        <end position="11"/>
    </location>
</feature>
<feature type="region of interest" description="Disordered" evidence="1">
    <location>
        <begin position="1"/>
        <end position="52"/>
    </location>
</feature>
<organism evidence="2 3">
    <name type="scientific">Sorghum bicolor</name>
    <name type="common">Sorghum</name>
    <name type="synonym">Sorghum vulgare</name>
    <dbReference type="NCBI Taxonomy" id="4558"/>
    <lineage>
        <taxon>Eukaryota</taxon>
        <taxon>Viridiplantae</taxon>
        <taxon>Streptophyta</taxon>
        <taxon>Embryophyta</taxon>
        <taxon>Tracheophyta</taxon>
        <taxon>Spermatophyta</taxon>
        <taxon>Magnoliopsida</taxon>
        <taxon>Liliopsida</taxon>
        <taxon>Poales</taxon>
        <taxon>Poaceae</taxon>
        <taxon>PACMAD clade</taxon>
        <taxon>Panicoideae</taxon>
        <taxon>Andropogonodae</taxon>
        <taxon>Andropogoneae</taxon>
        <taxon>Sorghinae</taxon>
        <taxon>Sorghum</taxon>
    </lineage>
</organism>